<dbReference type="AlphaFoldDB" id="A0A6J4QQQ9"/>
<reference evidence="2" key="1">
    <citation type="submission" date="2020-02" db="EMBL/GenBank/DDBJ databases">
        <authorList>
            <person name="Meier V. D."/>
        </authorList>
    </citation>
    <scope>NUCLEOTIDE SEQUENCE</scope>
    <source>
        <strain evidence="2">AVDCRST_MAG78</strain>
    </source>
</reference>
<protein>
    <submittedName>
        <fullName evidence="2">Uncharacterized protein</fullName>
    </submittedName>
</protein>
<keyword evidence="1" id="KW-0472">Membrane</keyword>
<feature type="transmembrane region" description="Helical" evidence="1">
    <location>
        <begin position="14"/>
        <end position="32"/>
    </location>
</feature>
<dbReference type="EMBL" id="CADCVB010000220">
    <property type="protein sequence ID" value="CAA9450685.1"/>
    <property type="molecule type" value="Genomic_DNA"/>
</dbReference>
<keyword evidence="1" id="KW-0812">Transmembrane</keyword>
<accession>A0A6J4QQQ9</accession>
<keyword evidence="1" id="KW-1133">Transmembrane helix</keyword>
<gene>
    <name evidence="2" type="ORF">AVDCRST_MAG78-3350</name>
</gene>
<proteinExistence type="predicted"/>
<name>A0A6J4QQQ9_9ACTN</name>
<evidence type="ECO:0000313" key="2">
    <source>
        <dbReference type="EMBL" id="CAA9450685.1"/>
    </source>
</evidence>
<evidence type="ECO:0000256" key="1">
    <source>
        <dbReference type="SAM" id="Phobius"/>
    </source>
</evidence>
<sequence>MPLYATGVSLIRSLVWDVATIGIVLLVAALFLG</sequence>
<organism evidence="2">
    <name type="scientific">uncultured Rubrobacteraceae bacterium</name>
    <dbReference type="NCBI Taxonomy" id="349277"/>
    <lineage>
        <taxon>Bacteria</taxon>
        <taxon>Bacillati</taxon>
        <taxon>Actinomycetota</taxon>
        <taxon>Rubrobacteria</taxon>
        <taxon>Rubrobacterales</taxon>
        <taxon>Rubrobacteraceae</taxon>
        <taxon>environmental samples</taxon>
    </lineage>
</organism>